<sequence length="99" mass="11227">MDLGIFDKFEMKLKKKECTTQELKKKNGAMPSQREKQRKAAARQALQDMRRATSMAHGQARGTASSTQWHMRCGTGDTTMVGAMRKAPKTAKNWLSYFN</sequence>
<reference evidence="2 3" key="1">
    <citation type="journal article" date="2021" name="BMC Genomics">
        <title>Datura genome reveals duplications of psychoactive alkaloid biosynthetic genes and high mutation rate following tissue culture.</title>
        <authorList>
            <person name="Rajewski A."/>
            <person name="Carter-House D."/>
            <person name="Stajich J."/>
            <person name="Litt A."/>
        </authorList>
    </citation>
    <scope>NUCLEOTIDE SEQUENCE [LARGE SCALE GENOMIC DNA]</scope>
    <source>
        <strain evidence="2">AR-01</strain>
    </source>
</reference>
<organism evidence="2 3">
    <name type="scientific">Datura stramonium</name>
    <name type="common">Jimsonweed</name>
    <name type="synonym">Common thornapple</name>
    <dbReference type="NCBI Taxonomy" id="4076"/>
    <lineage>
        <taxon>Eukaryota</taxon>
        <taxon>Viridiplantae</taxon>
        <taxon>Streptophyta</taxon>
        <taxon>Embryophyta</taxon>
        <taxon>Tracheophyta</taxon>
        <taxon>Spermatophyta</taxon>
        <taxon>Magnoliopsida</taxon>
        <taxon>eudicotyledons</taxon>
        <taxon>Gunneridae</taxon>
        <taxon>Pentapetalae</taxon>
        <taxon>asterids</taxon>
        <taxon>lamiids</taxon>
        <taxon>Solanales</taxon>
        <taxon>Solanaceae</taxon>
        <taxon>Solanoideae</taxon>
        <taxon>Datureae</taxon>
        <taxon>Datura</taxon>
    </lineage>
</organism>
<dbReference type="Proteomes" id="UP000823775">
    <property type="component" value="Unassembled WGS sequence"/>
</dbReference>
<evidence type="ECO:0000313" key="3">
    <source>
        <dbReference type="Proteomes" id="UP000823775"/>
    </source>
</evidence>
<keyword evidence="3" id="KW-1185">Reference proteome</keyword>
<dbReference type="EMBL" id="JACEIK010004518">
    <property type="protein sequence ID" value="MCD9645723.1"/>
    <property type="molecule type" value="Genomic_DNA"/>
</dbReference>
<gene>
    <name evidence="2" type="ORF">HAX54_034860</name>
</gene>
<accession>A0ABS8VFE2</accession>
<protein>
    <submittedName>
        <fullName evidence="2">Uncharacterized protein</fullName>
    </submittedName>
</protein>
<name>A0ABS8VFE2_DATST</name>
<proteinExistence type="predicted"/>
<comment type="caution">
    <text evidence="2">The sequence shown here is derived from an EMBL/GenBank/DDBJ whole genome shotgun (WGS) entry which is preliminary data.</text>
</comment>
<evidence type="ECO:0000313" key="2">
    <source>
        <dbReference type="EMBL" id="MCD9645723.1"/>
    </source>
</evidence>
<feature type="region of interest" description="Disordered" evidence="1">
    <location>
        <begin position="50"/>
        <end position="72"/>
    </location>
</feature>
<evidence type="ECO:0000256" key="1">
    <source>
        <dbReference type="SAM" id="MobiDB-lite"/>
    </source>
</evidence>